<proteinExistence type="predicted"/>
<dbReference type="RefSeq" id="WP_212696215.1">
    <property type="nucleotide sequence ID" value="NZ_CP058649.1"/>
</dbReference>
<evidence type="ECO:0000313" key="1">
    <source>
        <dbReference type="EMBL" id="QUI25511.1"/>
    </source>
</evidence>
<dbReference type="AlphaFoldDB" id="A0A8J8SJB9"/>
<dbReference type="EMBL" id="CP058649">
    <property type="protein sequence ID" value="QUI25511.1"/>
    <property type="molecule type" value="Genomic_DNA"/>
</dbReference>
<sequence>MAEHTSHLNLYKVDPVTDGNQTFNVKTMMNDNWDKIDGKVGSIDTKLQGVEDHANNYTHPSTHDASIIRVTDAGSQFNGENVEDVLGEVGTGLSDMIQVSATEPNSFNTHTLWLQDIGDSSFSAGGGINIANAETSTQPPVENNYWFKPI</sequence>
<dbReference type="Proteomes" id="UP000683246">
    <property type="component" value="Chromosome"/>
</dbReference>
<organism evidence="1 2">
    <name type="scientific">Vallitalea pronyensis</name>
    <dbReference type="NCBI Taxonomy" id="1348613"/>
    <lineage>
        <taxon>Bacteria</taxon>
        <taxon>Bacillati</taxon>
        <taxon>Bacillota</taxon>
        <taxon>Clostridia</taxon>
        <taxon>Lachnospirales</taxon>
        <taxon>Vallitaleaceae</taxon>
        <taxon>Vallitalea</taxon>
    </lineage>
</organism>
<keyword evidence="2" id="KW-1185">Reference proteome</keyword>
<accession>A0A8J8SJB9</accession>
<dbReference type="KEGG" id="vpy:HZI73_25875"/>
<evidence type="ECO:0000313" key="2">
    <source>
        <dbReference type="Proteomes" id="UP000683246"/>
    </source>
</evidence>
<gene>
    <name evidence="1" type="ORF">HZI73_25875</name>
</gene>
<reference evidence="1" key="1">
    <citation type="submission" date="2020-07" db="EMBL/GenBank/DDBJ databases">
        <title>Vallitalea pronyensis genome.</title>
        <authorList>
            <person name="Postec A."/>
        </authorList>
    </citation>
    <scope>NUCLEOTIDE SEQUENCE</scope>
    <source>
        <strain evidence="1">FatNI3</strain>
    </source>
</reference>
<name>A0A8J8SJB9_9FIRM</name>
<protein>
    <submittedName>
        <fullName evidence="1">Uncharacterized protein</fullName>
    </submittedName>
</protein>